<feature type="transmembrane region" description="Helical" evidence="9">
    <location>
        <begin position="347"/>
        <end position="367"/>
    </location>
</feature>
<dbReference type="FunFam" id="3.40.50.300:FF:000838">
    <property type="entry name" value="ABC multidrug transporter (Eurofung)"/>
    <property type="match status" value="1"/>
</dbReference>
<dbReference type="CDD" id="cd18604">
    <property type="entry name" value="ABC_6TM_VMR1_D2_like"/>
    <property type="match status" value="1"/>
</dbReference>
<dbReference type="GO" id="GO:0016887">
    <property type="term" value="F:ATP hydrolysis activity"/>
    <property type="evidence" value="ECO:0007669"/>
    <property type="project" value="InterPro"/>
</dbReference>
<feature type="transmembrane region" description="Helical" evidence="9">
    <location>
        <begin position="320"/>
        <end position="341"/>
    </location>
</feature>
<reference evidence="12" key="1">
    <citation type="journal article" date="2019" name="Environ. Microbiol.">
        <title>Fungal ecological strategies reflected in gene transcription - a case study of two litter decomposers.</title>
        <authorList>
            <person name="Barbi F."/>
            <person name="Kohler A."/>
            <person name="Barry K."/>
            <person name="Baskaran P."/>
            <person name="Daum C."/>
            <person name="Fauchery L."/>
            <person name="Ihrmark K."/>
            <person name="Kuo A."/>
            <person name="LaButti K."/>
            <person name="Lipzen A."/>
            <person name="Morin E."/>
            <person name="Grigoriev I.V."/>
            <person name="Henrissat B."/>
            <person name="Lindahl B."/>
            <person name="Martin F."/>
        </authorList>
    </citation>
    <scope>NUCLEOTIDE SEQUENCE</scope>
    <source>
        <strain evidence="12">JB14</strain>
    </source>
</reference>
<evidence type="ECO:0000259" key="11">
    <source>
        <dbReference type="PROSITE" id="PS50929"/>
    </source>
</evidence>
<dbReference type="Proteomes" id="UP000799118">
    <property type="component" value="Unassembled WGS sequence"/>
</dbReference>
<dbReference type="GO" id="GO:0140359">
    <property type="term" value="F:ABC-type transporter activity"/>
    <property type="evidence" value="ECO:0007669"/>
    <property type="project" value="InterPro"/>
</dbReference>
<dbReference type="SMART" id="SM00382">
    <property type="entry name" value="AAA"/>
    <property type="match status" value="2"/>
</dbReference>
<dbReference type="InterPro" id="IPR017871">
    <property type="entry name" value="ABC_transporter-like_CS"/>
</dbReference>
<evidence type="ECO:0000256" key="4">
    <source>
        <dbReference type="ARBA" id="ARBA00022737"/>
    </source>
</evidence>
<dbReference type="Pfam" id="PF00005">
    <property type="entry name" value="ABC_tran"/>
    <property type="match status" value="2"/>
</dbReference>
<evidence type="ECO:0000256" key="8">
    <source>
        <dbReference type="ARBA" id="ARBA00023136"/>
    </source>
</evidence>
<feature type="transmembrane region" description="Helical" evidence="9">
    <location>
        <begin position="1085"/>
        <end position="1106"/>
    </location>
</feature>
<dbReference type="InterPro" id="IPR003593">
    <property type="entry name" value="AAA+_ATPase"/>
</dbReference>
<feature type="transmembrane region" description="Helical" evidence="9">
    <location>
        <begin position="823"/>
        <end position="849"/>
    </location>
</feature>
<dbReference type="FunFam" id="1.20.1560.10:FF:000013">
    <property type="entry name" value="ABC transporter C family member 2"/>
    <property type="match status" value="1"/>
</dbReference>
<feature type="transmembrane region" description="Helical" evidence="9">
    <location>
        <begin position="81"/>
        <end position="100"/>
    </location>
</feature>
<feature type="transmembrane region" description="Helical" evidence="9">
    <location>
        <begin position="233"/>
        <end position="250"/>
    </location>
</feature>
<keyword evidence="4" id="KW-0677">Repeat</keyword>
<dbReference type="InterPro" id="IPR011527">
    <property type="entry name" value="ABC1_TM_dom"/>
</dbReference>
<dbReference type="CDD" id="cd18596">
    <property type="entry name" value="ABC_6TM_VMR1_D1_like"/>
    <property type="match status" value="1"/>
</dbReference>
<name>A0A6A4IH46_9AGAR</name>
<dbReference type="PANTHER" id="PTHR24223">
    <property type="entry name" value="ATP-BINDING CASSETTE SUB-FAMILY C"/>
    <property type="match status" value="1"/>
</dbReference>
<dbReference type="Gene3D" id="3.40.50.300">
    <property type="entry name" value="P-loop containing nucleotide triphosphate hydrolases"/>
    <property type="match status" value="2"/>
</dbReference>
<protein>
    <submittedName>
        <fullName evidence="12">P-loop containing nucleoside triphosphate hydrolase protein</fullName>
    </submittedName>
</protein>
<feature type="domain" description="ABC transporter" evidence="10">
    <location>
        <begin position="1150"/>
        <end position="1381"/>
    </location>
</feature>
<dbReference type="InterPro" id="IPR050173">
    <property type="entry name" value="ABC_transporter_C-like"/>
</dbReference>
<feature type="domain" description="ABC transmembrane type-1" evidence="11">
    <location>
        <begin position="194"/>
        <end position="433"/>
    </location>
</feature>
<feature type="domain" description="ABC transporter" evidence="10">
    <location>
        <begin position="518"/>
        <end position="766"/>
    </location>
</feature>
<keyword evidence="3 9" id="KW-0812">Transmembrane</keyword>
<dbReference type="PANTHER" id="PTHR24223:SF356">
    <property type="entry name" value="ATP-BINDING CASSETTE TRANSPORTER ABC4"/>
    <property type="match status" value="1"/>
</dbReference>
<feature type="transmembrane region" description="Helical" evidence="9">
    <location>
        <begin position="1058"/>
        <end position="1079"/>
    </location>
</feature>
<sequence length="1396" mass="155726">MRLAFRSLSLSFTLAFIRLFEDRIRNQIHSLQSLNIRVSRRIVAAYHLDAILLVFLGVYAYRDVYPLCTYSKVVLDGSEGWILWTKVALLCVVAVGIPLFTPRVYVHVDSEKALNPEQTASWASLLSYSFLDRFILLAYRSSQISEGQLPPLAEYDNAQNLKTRGFSQLDPAFGGLKRHIFFGLMRVFSAEYTILGLLSLLSIMAEFASPIGYEQDCSSNYIETDGQNAVVRPFFWIAWLFFGPVIQSFSKQFYEFVSHRTLVQAEALLTELIFEHSLRIRPGHTAHESSESTNPNANTVGRLNNLVTTDLANVMAAKDFFQLFIQVPLQIVLCVAFLYVILGWSAFVGLAIILLSFPVPGLVGKLFHGVQTNLLQATDSRVSQVVETLNMIRLIKLFGWKKVMGEKVQQRREEELKLLWRREYLGTANSIINASKVFSTMTVIEMFRRVPSNLSSSVFLTVCFRTQLYIIFEAITLTITGKVSLDRISDFLHNSDLLDEYSNKAASHQSVALQPDVIGFNNASFSWSRASSGTSTPSGRDFILRVESELVFKRGGFNIICGQTGSGKSSILLALLRYVHFVPREMHFLPSGSDSWFSLPRKAGIAYAAQESWLQNDTIKANILFGSPFDAERYRKVIYQCGLEHDIKHFEAGDATEVGEKGLTLSGGQKARITLARAVYSSAEILLLDDVLAALDVHTAKWIVNKCFTGELIRDRTVLLVTHNVALVSAITDFVVSVGLDGRVVGEASIKKAITKDSFLLSEFQKDEESIQKNAEEVDAAAPEKPIPVSAGKLVVEEEKEEGLVKWGAIKMYLDSLGGNHRLLFHLCFLFTMVFSNVSIIGQTAYLGFWGSQYDNRPASEPCWHFLYVTSFLLPVFANFILSIALIVFSSIFWHLVCYIVFVKGALRASTSIHRQLMESVLGTTLRWLDITPSSRIIARATEDMNVVDGPLRRVLFGLWNGISYMFIQYTAVVAISPVFIFPGLFLIAVAAVLTQLSVKRELANTRAPVLAHFSASVSGLTSIRAYGFQNAFIEESHSRINTYSRAARTFHNLSRWIALRLDLLSACFVSALAVYLVYIQKRNAAVSGFSLSMGVSFGSVTLFIVQILNEFEIQSKVVERIRQYITIEQEPKPTKRRDPPAYWPASGALRVEHLTAKYSSDGPEVLHDISFTVNSGERIGVVGRTGSGKSSLTLSLLRGIQTDGEMVYDGIPTSELEVETLRSKITFIPQVPELLGGTLRYNLDPFGQFEDASLNNALRSAGLHSLQGETDDNRLMLDTAVDSGGNNLSVGQRQILALARAIVRGSKLLILDEDHKTDEVIQTSLRSELGDATLITVAHRLATIMDFDRIMILEDGHIAEFDAPKVLLEKEGGLFRQLVEQSEDREALYKIAFTD</sequence>
<organism evidence="12 13">
    <name type="scientific">Gymnopus androsaceus JB14</name>
    <dbReference type="NCBI Taxonomy" id="1447944"/>
    <lineage>
        <taxon>Eukaryota</taxon>
        <taxon>Fungi</taxon>
        <taxon>Dikarya</taxon>
        <taxon>Basidiomycota</taxon>
        <taxon>Agaricomycotina</taxon>
        <taxon>Agaricomycetes</taxon>
        <taxon>Agaricomycetidae</taxon>
        <taxon>Agaricales</taxon>
        <taxon>Marasmiineae</taxon>
        <taxon>Omphalotaceae</taxon>
        <taxon>Gymnopus</taxon>
    </lineage>
</organism>
<evidence type="ECO:0000256" key="5">
    <source>
        <dbReference type="ARBA" id="ARBA00022741"/>
    </source>
</evidence>
<dbReference type="CDD" id="cd03244">
    <property type="entry name" value="ABCC_MRP_domain2"/>
    <property type="match status" value="1"/>
</dbReference>
<dbReference type="InterPro" id="IPR003439">
    <property type="entry name" value="ABC_transporter-like_ATP-bd"/>
</dbReference>
<feature type="domain" description="ABC transmembrane type-1" evidence="11">
    <location>
        <begin position="830"/>
        <end position="1121"/>
    </location>
</feature>
<evidence type="ECO:0000256" key="6">
    <source>
        <dbReference type="ARBA" id="ARBA00022840"/>
    </source>
</evidence>
<dbReference type="PROSITE" id="PS50893">
    <property type="entry name" value="ABC_TRANSPORTER_2"/>
    <property type="match status" value="2"/>
</dbReference>
<keyword evidence="6" id="KW-0067">ATP-binding</keyword>
<dbReference type="Gene3D" id="1.20.1560.10">
    <property type="entry name" value="ABC transporter type 1, transmembrane domain"/>
    <property type="match status" value="2"/>
</dbReference>
<keyword evidence="2" id="KW-0813">Transport</keyword>
<keyword evidence="5" id="KW-0547">Nucleotide-binding</keyword>
<keyword evidence="7 9" id="KW-1133">Transmembrane helix</keyword>
<dbReference type="GO" id="GO:0016020">
    <property type="term" value="C:membrane"/>
    <property type="evidence" value="ECO:0007669"/>
    <property type="project" value="UniProtKB-SubCell"/>
</dbReference>
<dbReference type="PROSITE" id="PS50929">
    <property type="entry name" value="ABC_TM1F"/>
    <property type="match status" value="2"/>
</dbReference>
<gene>
    <name evidence="12" type="ORF">BT96DRAFT_953669</name>
</gene>
<proteinExistence type="predicted"/>
<dbReference type="OrthoDB" id="6500128at2759"/>
<dbReference type="SUPFAM" id="SSF52540">
    <property type="entry name" value="P-loop containing nucleoside triphosphate hydrolases"/>
    <property type="match status" value="2"/>
</dbReference>
<dbReference type="GO" id="GO:0005524">
    <property type="term" value="F:ATP binding"/>
    <property type="evidence" value="ECO:0007669"/>
    <property type="project" value="UniProtKB-KW"/>
</dbReference>
<dbReference type="PROSITE" id="PS00211">
    <property type="entry name" value="ABC_TRANSPORTER_1"/>
    <property type="match status" value="1"/>
</dbReference>
<evidence type="ECO:0000256" key="2">
    <source>
        <dbReference type="ARBA" id="ARBA00022448"/>
    </source>
</evidence>
<evidence type="ECO:0000256" key="9">
    <source>
        <dbReference type="SAM" id="Phobius"/>
    </source>
</evidence>
<dbReference type="InterPro" id="IPR036640">
    <property type="entry name" value="ABC1_TM_sf"/>
</dbReference>
<keyword evidence="13" id="KW-1185">Reference proteome</keyword>
<comment type="subcellular location">
    <subcellularLocation>
        <location evidence="1">Membrane</location>
        <topology evidence="1">Multi-pass membrane protein</topology>
    </subcellularLocation>
</comment>
<keyword evidence="12" id="KW-0378">Hydrolase</keyword>
<evidence type="ECO:0000259" key="10">
    <source>
        <dbReference type="PROSITE" id="PS50893"/>
    </source>
</evidence>
<evidence type="ECO:0000256" key="3">
    <source>
        <dbReference type="ARBA" id="ARBA00022692"/>
    </source>
</evidence>
<feature type="transmembrane region" description="Helical" evidence="9">
    <location>
        <begin position="43"/>
        <end position="61"/>
    </location>
</feature>
<dbReference type="SUPFAM" id="SSF90123">
    <property type="entry name" value="ABC transporter transmembrane region"/>
    <property type="match status" value="2"/>
</dbReference>
<accession>A0A6A4IH46</accession>
<feature type="transmembrane region" description="Helical" evidence="9">
    <location>
        <begin position="869"/>
        <end position="902"/>
    </location>
</feature>
<keyword evidence="8 9" id="KW-0472">Membrane</keyword>
<evidence type="ECO:0000313" key="13">
    <source>
        <dbReference type="Proteomes" id="UP000799118"/>
    </source>
</evidence>
<evidence type="ECO:0000256" key="1">
    <source>
        <dbReference type="ARBA" id="ARBA00004141"/>
    </source>
</evidence>
<evidence type="ECO:0000313" key="12">
    <source>
        <dbReference type="EMBL" id="KAE9409320.1"/>
    </source>
</evidence>
<feature type="transmembrane region" description="Helical" evidence="9">
    <location>
        <begin position="979"/>
        <end position="999"/>
    </location>
</feature>
<evidence type="ECO:0000256" key="7">
    <source>
        <dbReference type="ARBA" id="ARBA00022989"/>
    </source>
</evidence>
<feature type="transmembrane region" description="Helical" evidence="9">
    <location>
        <begin position="192"/>
        <end position="213"/>
    </location>
</feature>
<dbReference type="EMBL" id="ML769388">
    <property type="protein sequence ID" value="KAE9409320.1"/>
    <property type="molecule type" value="Genomic_DNA"/>
</dbReference>
<dbReference type="InterPro" id="IPR027417">
    <property type="entry name" value="P-loop_NTPase"/>
</dbReference>
<dbReference type="Pfam" id="PF00664">
    <property type="entry name" value="ABC_membrane"/>
    <property type="match status" value="2"/>
</dbReference>